<sequence>MQLGAGRQVSAAPVAGPASRLPCGLGLASPRHPWPASRGPLTHHQRRRQLRVAVAGGPGQQPEEAPERPAFPAAAAAVRRQQIQRERAAIRNRIENLVATDFDEEDAALIDLVGDEFKEADRKNLRTVFDFDRWKKHRSGSRYMRHARATFTSRITQGLAAPLLYVTGLSIAVASWHTAAEVRWAGPMGILSPIPELKIDTTFSLTSFALSLLLAYRTNAGYGRWDEARKMWGLVVNRSRDMTRQVGARLAGAGQCVHNIFITVCTCSRSLMCHLRGGEDIESELAGVLTPRELDALKASAHRPNYCVQVRGRRVARGSAVGGSLPPLPPAAASPQDVTGGCERILRTPIPLSYTRHTSRFMMIWLTVMPFTLWDAAGWAMVPLAMTVAFLLLGIEEIGVMIEEPFSVLPLEVISRTIEGNVRELERAHGLEAAAMKEREAALAAARDGGGAAAPAAPADGQVDALDLVLSILPEEELRQPWGPGLAMLSGTAGPATVPAGNS</sequence>
<protein>
    <submittedName>
        <fullName evidence="10">Uncharacterized protein</fullName>
    </submittedName>
</protein>
<dbReference type="InterPro" id="IPR044669">
    <property type="entry name" value="YneE/VCCN1/2-like"/>
</dbReference>
<dbReference type="OrthoDB" id="1368at2759"/>
<name>E1ZAZ0_CHLVA</name>
<keyword evidence="11" id="KW-1185">Reference proteome</keyword>
<keyword evidence="3" id="KW-1003">Cell membrane</keyword>
<keyword evidence="4 9" id="KW-0812">Transmembrane</keyword>
<evidence type="ECO:0000313" key="10">
    <source>
        <dbReference type="EMBL" id="EFN57136.1"/>
    </source>
</evidence>
<feature type="region of interest" description="Disordered" evidence="8">
    <location>
        <begin position="1"/>
        <end position="45"/>
    </location>
</feature>
<evidence type="ECO:0000313" key="11">
    <source>
        <dbReference type="Proteomes" id="UP000008141"/>
    </source>
</evidence>
<proteinExistence type="predicted"/>
<evidence type="ECO:0000256" key="1">
    <source>
        <dbReference type="ARBA" id="ARBA00004651"/>
    </source>
</evidence>
<evidence type="ECO:0000256" key="9">
    <source>
        <dbReference type="SAM" id="Phobius"/>
    </source>
</evidence>
<dbReference type="EMBL" id="GL433840">
    <property type="protein sequence ID" value="EFN57136.1"/>
    <property type="molecule type" value="Genomic_DNA"/>
</dbReference>
<dbReference type="GO" id="GO:0005254">
    <property type="term" value="F:chloride channel activity"/>
    <property type="evidence" value="ECO:0007669"/>
    <property type="project" value="InterPro"/>
</dbReference>
<keyword evidence="7 9" id="KW-0472">Membrane</keyword>
<evidence type="ECO:0000256" key="4">
    <source>
        <dbReference type="ARBA" id="ARBA00022692"/>
    </source>
</evidence>
<dbReference type="GO" id="GO:0005886">
    <property type="term" value="C:plasma membrane"/>
    <property type="evidence" value="ECO:0007669"/>
    <property type="project" value="UniProtKB-SubCell"/>
</dbReference>
<keyword evidence="5 9" id="KW-1133">Transmembrane helix</keyword>
<dbReference type="InParanoid" id="E1ZAZ0"/>
<comment type="subcellular location">
    <subcellularLocation>
        <location evidence="1">Cell membrane</location>
        <topology evidence="1">Multi-pass membrane protein</topology>
    </subcellularLocation>
</comment>
<dbReference type="PANTHER" id="PTHR33281:SF19">
    <property type="entry name" value="VOLTAGE-DEPENDENT ANION CHANNEL-FORMING PROTEIN YNEE"/>
    <property type="match status" value="1"/>
</dbReference>
<keyword evidence="2" id="KW-0813">Transport</keyword>
<organism evidence="11">
    <name type="scientific">Chlorella variabilis</name>
    <name type="common">Green alga</name>
    <dbReference type="NCBI Taxonomy" id="554065"/>
    <lineage>
        <taxon>Eukaryota</taxon>
        <taxon>Viridiplantae</taxon>
        <taxon>Chlorophyta</taxon>
        <taxon>core chlorophytes</taxon>
        <taxon>Trebouxiophyceae</taxon>
        <taxon>Chlorellales</taxon>
        <taxon>Chlorellaceae</taxon>
        <taxon>Chlorella clade</taxon>
        <taxon>Chlorella</taxon>
    </lineage>
</organism>
<evidence type="ECO:0000256" key="6">
    <source>
        <dbReference type="ARBA" id="ARBA00023065"/>
    </source>
</evidence>
<evidence type="ECO:0000256" key="7">
    <source>
        <dbReference type="ARBA" id="ARBA00023136"/>
    </source>
</evidence>
<gene>
    <name evidence="10" type="ORF">CHLNCDRAFT_34835</name>
</gene>
<dbReference type="GeneID" id="17356542"/>
<dbReference type="RefSeq" id="XP_005849238.1">
    <property type="nucleotide sequence ID" value="XM_005849176.1"/>
</dbReference>
<keyword evidence="6" id="KW-0406">Ion transport</keyword>
<evidence type="ECO:0000256" key="8">
    <source>
        <dbReference type="SAM" id="MobiDB-lite"/>
    </source>
</evidence>
<evidence type="ECO:0000256" key="3">
    <source>
        <dbReference type="ARBA" id="ARBA00022475"/>
    </source>
</evidence>
<dbReference type="OMA" id="VASWHTA"/>
<accession>E1ZAZ0</accession>
<reference evidence="10 11" key="1">
    <citation type="journal article" date="2010" name="Plant Cell">
        <title>The Chlorella variabilis NC64A genome reveals adaptation to photosymbiosis, coevolution with viruses, and cryptic sex.</title>
        <authorList>
            <person name="Blanc G."/>
            <person name="Duncan G."/>
            <person name="Agarkova I."/>
            <person name="Borodovsky M."/>
            <person name="Gurnon J."/>
            <person name="Kuo A."/>
            <person name="Lindquist E."/>
            <person name="Lucas S."/>
            <person name="Pangilinan J."/>
            <person name="Polle J."/>
            <person name="Salamov A."/>
            <person name="Terry A."/>
            <person name="Yamada T."/>
            <person name="Dunigan D.D."/>
            <person name="Grigoriev I.V."/>
            <person name="Claverie J.M."/>
            <person name="Van Etten J.L."/>
        </authorList>
    </citation>
    <scope>NUCLEOTIDE SEQUENCE [LARGE SCALE GENOMIC DNA]</scope>
    <source>
        <strain evidence="10 11">NC64A</strain>
    </source>
</reference>
<dbReference type="Proteomes" id="UP000008141">
    <property type="component" value="Unassembled WGS sequence"/>
</dbReference>
<dbReference type="FunCoup" id="E1ZAZ0">
    <property type="interactions" value="100"/>
</dbReference>
<evidence type="ECO:0000256" key="2">
    <source>
        <dbReference type="ARBA" id="ARBA00022448"/>
    </source>
</evidence>
<feature type="transmembrane region" description="Helical" evidence="9">
    <location>
        <begin position="362"/>
        <end position="393"/>
    </location>
</feature>
<dbReference type="eggNOG" id="ENOG502QSQE">
    <property type="taxonomic scope" value="Eukaryota"/>
</dbReference>
<dbReference type="PANTHER" id="PTHR33281">
    <property type="entry name" value="UPF0187 PROTEIN YNEE"/>
    <property type="match status" value="1"/>
</dbReference>
<dbReference type="Pfam" id="PF25539">
    <property type="entry name" value="Bestrophin_2"/>
    <property type="match status" value="1"/>
</dbReference>
<dbReference type="KEGG" id="cvr:CHLNCDRAFT_34835"/>
<evidence type="ECO:0000256" key="5">
    <source>
        <dbReference type="ARBA" id="ARBA00022989"/>
    </source>
</evidence>
<dbReference type="AlphaFoldDB" id="E1ZAZ0"/>